<dbReference type="Gene3D" id="1.20.120.1630">
    <property type="match status" value="1"/>
</dbReference>
<gene>
    <name evidence="20" type="ORF">DB88DRAFT_478173</name>
</gene>
<evidence type="ECO:0000313" key="20">
    <source>
        <dbReference type="EMBL" id="KAK1927483.1"/>
    </source>
</evidence>
<comment type="similarity">
    <text evidence="2">Belongs to the ERG4/ERG24 family.</text>
</comment>
<dbReference type="EMBL" id="JAODAN010000001">
    <property type="protein sequence ID" value="KAK1927483.1"/>
    <property type="molecule type" value="Genomic_DNA"/>
</dbReference>
<feature type="compositionally biased region" description="Polar residues" evidence="18">
    <location>
        <begin position="1"/>
        <end position="10"/>
    </location>
</feature>
<proteinExistence type="inferred from homology"/>
<evidence type="ECO:0000256" key="8">
    <source>
        <dbReference type="ARBA" id="ARBA00022989"/>
    </source>
</evidence>
<comment type="pathway">
    <text evidence="15">Steroid metabolism; ergosterol biosynthesis.</text>
</comment>
<feature type="transmembrane region" description="Helical" evidence="19">
    <location>
        <begin position="437"/>
        <end position="462"/>
    </location>
</feature>
<dbReference type="GO" id="GO:0006696">
    <property type="term" value="P:ergosterol biosynthetic process"/>
    <property type="evidence" value="ECO:0007669"/>
    <property type="project" value="UniProtKB-ARBA"/>
</dbReference>
<keyword evidence="10" id="KW-0756">Sterol biosynthesis</keyword>
<evidence type="ECO:0000256" key="3">
    <source>
        <dbReference type="ARBA" id="ARBA00022516"/>
    </source>
</evidence>
<evidence type="ECO:0000256" key="12">
    <source>
        <dbReference type="ARBA" id="ARBA00023136"/>
    </source>
</evidence>
<comment type="subcellular location">
    <subcellularLocation>
        <location evidence="1">Endoplasmic reticulum membrane</location>
        <topology evidence="1">Multi-pass membrane protein</topology>
    </subcellularLocation>
</comment>
<evidence type="ECO:0000256" key="1">
    <source>
        <dbReference type="ARBA" id="ARBA00004477"/>
    </source>
</evidence>
<feature type="region of interest" description="Disordered" evidence="18">
    <location>
        <begin position="1"/>
        <end position="27"/>
    </location>
</feature>
<dbReference type="InterPro" id="IPR001171">
    <property type="entry name" value="ERG24_DHCR-like"/>
</dbReference>
<feature type="transmembrane region" description="Helical" evidence="19">
    <location>
        <begin position="319"/>
        <end position="341"/>
    </location>
</feature>
<evidence type="ECO:0000256" key="2">
    <source>
        <dbReference type="ARBA" id="ARBA00005402"/>
    </source>
</evidence>
<dbReference type="InterPro" id="IPR018083">
    <property type="entry name" value="Sterol_reductase_CS"/>
</dbReference>
<protein>
    <recommendedName>
        <fullName evidence="16">Delta(24(24(1)))-sterol reductase</fullName>
        <ecNumber evidence="16">1.3.1.71</ecNumber>
    </recommendedName>
</protein>
<keyword evidence="5" id="KW-0256">Endoplasmic reticulum</keyword>
<dbReference type="PROSITE" id="PS01018">
    <property type="entry name" value="STEROL_REDUCT_2"/>
    <property type="match status" value="1"/>
</dbReference>
<keyword evidence="4 19" id="KW-0812">Transmembrane</keyword>
<keyword evidence="11" id="KW-0443">Lipid metabolism</keyword>
<evidence type="ECO:0000256" key="15">
    <source>
        <dbReference type="ARBA" id="ARBA00029435"/>
    </source>
</evidence>
<dbReference type="PANTHER" id="PTHR21257:SF31">
    <property type="entry name" value="DELTA(24(24(1)))-STEROL REDUCTASE ERG4"/>
    <property type="match status" value="1"/>
</dbReference>
<comment type="catalytic activity">
    <reaction evidence="17">
        <text>ergosterol + NADP(+) = ergosta-5,7,22,24(28)-tetraen-3beta-ol + NADPH + H(+)</text>
        <dbReference type="Rhea" id="RHEA:18501"/>
        <dbReference type="ChEBI" id="CHEBI:15378"/>
        <dbReference type="ChEBI" id="CHEBI:16933"/>
        <dbReference type="ChEBI" id="CHEBI:18249"/>
        <dbReference type="ChEBI" id="CHEBI:57783"/>
        <dbReference type="ChEBI" id="CHEBI:58349"/>
        <dbReference type="EC" id="1.3.1.71"/>
    </reaction>
    <physiologicalReaction direction="right-to-left" evidence="17">
        <dbReference type="Rhea" id="RHEA:18503"/>
    </physiologicalReaction>
</comment>
<evidence type="ECO:0000256" key="5">
    <source>
        <dbReference type="ARBA" id="ARBA00022824"/>
    </source>
</evidence>
<organism evidence="20 21">
    <name type="scientific">Papiliotrema laurentii</name>
    <name type="common">Cryptococcus laurentii</name>
    <dbReference type="NCBI Taxonomy" id="5418"/>
    <lineage>
        <taxon>Eukaryota</taxon>
        <taxon>Fungi</taxon>
        <taxon>Dikarya</taxon>
        <taxon>Basidiomycota</taxon>
        <taxon>Agaricomycotina</taxon>
        <taxon>Tremellomycetes</taxon>
        <taxon>Tremellales</taxon>
        <taxon>Rhynchogastremaceae</taxon>
        <taxon>Papiliotrema</taxon>
    </lineage>
</organism>
<keyword evidence="9" id="KW-0560">Oxidoreductase</keyword>
<feature type="transmembrane region" description="Helical" evidence="19">
    <location>
        <begin position="164"/>
        <end position="185"/>
    </location>
</feature>
<sequence length="497" mass="56710">MATSTATQAPAANLRSRKSESTVNSDNIANGQSTALLKINAVPTEHGQEMDKQLDEHQSYEFGGPVGVTAMMVGFPLLMYYLWICLWYYQGQFVYPTSIADIKPFLARMGQHIYDGAYPTKFAIKSYLGLTVVQLFFAAVLPGVDQRGLPVPSLNYETLPYKCNALASWYVSLVLSFVLHKTGIYRLPWIIEHFGELMTVALITSFTCSFLIEIGGRLFWWGGKPFRLSGVWVYDHFMGVSLNPRIGPVDLKMFAEVRVPWVLLFFIALSGAVKQYEDIGRVTYNMAHMVLATGLYINACAKGEQMIPQTWDMFHEKFGWMLIFWNMAGVPFTYCYPVIYMTRSATSTYEFSLVGKILMFVTLVGGYCIFDAAMAQKSTFKMQQQGEYKPRNAFPVIPGSEIKEPKYIQTKHGNKLLIDGWWVYARKINYTADWCQALTWGLAAGFNTIITMFYPIFFLAVLTHRCGRDFEKCARKYGEDWEEYCRVVKYKFIPGIY</sequence>
<dbReference type="PROSITE" id="PS01017">
    <property type="entry name" value="STEROL_REDUCT_1"/>
    <property type="match status" value="1"/>
</dbReference>
<comment type="caution">
    <text evidence="20">The sequence shown here is derived from an EMBL/GenBank/DDBJ whole genome shotgun (WGS) entry which is preliminary data.</text>
</comment>
<feature type="transmembrane region" description="Helical" evidence="19">
    <location>
        <begin position="66"/>
        <end position="89"/>
    </location>
</feature>
<dbReference type="Pfam" id="PF01222">
    <property type="entry name" value="ERG4_ERG24"/>
    <property type="match status" value="1"/>
</dbReference>
<evidence type="ECO:0000256" key="10">
    <source>
        <dbReference type="ARBA" id="ARBA00023011"/>
    </source>
</evidence>
<evidence type="ECO:0000256" key="17">
    <source>
        <dbReference type="ARBA" id="ARBA00048918"/>
    </source>
</evidence>
<evidence type="ECO:0000256" key="4">
    <source>
        <dbReference type="ARBA" id="ARBA00022692"/>
    </source>
</evidence>
<keyword evidence="8 19" id="KW-1133">Transmembrane helix</keyword>
<evidence type="ECO:0000313" key="21">
    <source>
        <dbReference type="Proteomes" id="UP001182556"/>
    </source>
</evidence>
<evidence type="ECO:0000256" key="14">
    <source>
        <dbReference type="ARBA" id="ARBA00023221"/>
    </source>
</evidence>
<dbReference type="GO" id="GO:0005789">
    <property type="term" value="C:endoplasmic reticulum membrane"/>
    <property type="evidence" value="ECO:0007669"/>
    <property type="project" value="UniProtKB-SubCell"/>
</dbReference>
<evidence type="ECO:0000256" key="11">
    <source>
        <dbReference type="ARBA" id="ARBA00023098"/>
    </source>
</evidence>
<evidence type="ECO:0000256" key="6">
    <source>
        <dbReference type="ARBA" id="ARBA00022857"/>
    </source>
</evidence>
<evidence type="ECO:0000256" key="19">
    <source>
        <dbReference type="SAM" id="Phobius"/>
    </source>
</evidence>
<keyword evidence="13" id="KW-1207">Sterol metabolism</keyword>
<accession>A0AAD9FWH1</accession>
<evidence type="ECO:0000256" key="13">
    <source>
        <dbReference type="ARBA" id="ARBA00023166"/>
    </source>
</evidence>
<dbReference type="PANTHER" id="PTHR21257">
    <property type="entry name" value="DELTA(14)-STEROL REDUCTASE"/>
    <property type="match status" value="1"/>
</dbReference>
<dbReference type="AlphaFoldDB" id="A0AAD9FWH1"/>
<name>A0AAD9FWH1_PAPLA</name>
<evidence type="ECO:0000256" key="16">
    <source>
        <dbReference type="ARBA" id="ARBA00038892"/>
    </source>
</evidence>
<evidence type="ECO:0000256" key="18">
    <source>
        <dbReference type="SAM" id="MobiDB-lite"/>
    </source>
</evidence>
<dbReference type="EC" id="1.3.1.71" evidence="16"/>
<keyword evidence="7" id="KW-0752">Steroid biosynthesis</keyword>
<keyword evidence="21" id="KW-1185">Reference proteome</keyword>
<feature type="transmembrane region" description="Helical" evidence="19">
    <location>
        <begin position="127"/>
        <end position="144"/>
    </location>
</feature>
<dbReference type="FunFam" id="1.20.120.1630:FF:000003">
    <property type="entry name" value="C-24(28) sterol reductase"/>
    <property type="match status" value="1"/>
</dbReference>
<keyword evidence="6" id="KW-0521">NADP</keyword>
<feature type="transmembrane region" description="Helical" evidence="19">
    <location>
        <begin position="257"/>
        <end position="273"/>
    </location>
</feature>
<dbReference type="GO" id="GO:0000246">
    <property type="term" value="F:Delta24(24-1) sterol reductase activity"/>
    <property type="evidence" value="ECO:0007669"/>
    <property type="project" value="UniProtKB-EC"/>
</dbReference>
<evidence type="ECO:0000256" key="7">
    <source>
        <dbReference type="ARBA" id="ARBA00022955"/>
    </source>
</evidence>
<dbReference type="Proteomes" id="UP001182556">
    <property type="component" value="Unassembled WGS sequence"/>
</dbReference>
<keyword evidence="12 19" id="KW-0472">Membrane</keyword>
<keyword evidence="3" id="KW-0444">Lipid biosynthesis</keyword>
<feature type="transmembrane region" description="Helical" evidence="19">
    <location>
        <begin position="197"/>
        <end position="220"/>
    </location>
</feature>
<reference evidence="20" key="1">
    <citation type="submission" date="2023-02" db="EMBL/GenBank/DDBJ databases">
        <title>Identification and recombinant expression of a fungal hydrolase from Papiliotrema laurentii that hydrolyzes apple cutin and clears colloidal polyester polyurethane.</title>
        <authorList>
            <consortium name="DOE Joint Genome Institute"/>
            <person name="Roman V.A."/>
            <person name="Bojanowski C."/>
            <person name="Crable B.R."/>
            <person name="Wagner D.N."/>
            <person name="Hung C.S."/>
            <person name="Nadeau L.J."/>
            <person name="Schratz L."/>
            <person name="Haridas S."/>
            <person name="Pangilinan J."/>
            <person name="Lipzen A."/>
            <person name="Na H."/>
            <person name="Yan M."/>
            <person name="Ng V."/>
            <person name="Grigoriev I.V."/>
            <person name="Spatafora J.W."/>
            <person name="Barlow D."/>
            <person name="Biffinger J."/>
            <person name="Kelley-Loughnane N."/>
            <person name="Varaljay V.A."/>
            <person name="Crookes-Goodson W.J."/>
        </authorList>
    </citation>
    <scope>NUCLEOTIDE SEQUENCE</scope>
    <source>
        <strain evidence="20">5307AH</strain>
    </source>
</reference>
<feature type="transmembrane region" description="Helical" evidence="19">
    <location>
        <begin position="353"/>
        <end position="375"/>
    </location>
</feature>
<evidence type="ECO:0000256" key="9">
    <source>
        <dbReference type="ARBA" id="ARBA00023002"/>
    </source>
</evidence>
<keyword evidence="14" id="KW-0753">Steroid metabolism</keyword>